<dbReference type="InterPro" id="IPR006664">
    <property type="entry name" value="OMP_bac"/>
</dbReference>
<evidence type="ECO:0000256" key="3">
    <source>
        <dbReference type="ARBA" id="ARBA00023237"/>
    </source>
</evidence>
<dbReference type="Pfam" id="PF00691">
    <property type="entry name" value="OmpA"/>
    <property type="match status" value="1"/>
</dbReference>
<keyword evidence="5" id="KW-0732">Signal</keyword>
<evidence type="ECO:0000256" key="5">
    <source>
        <dbReference type="SAM" id="SignalP"/>
    </source>
</evidence>
<sequence>MNKFFTLAVLLSFSLLVCCSGCATKKYVNQGFKNVDDNLESIENSVEANQTRINENERVIKDHEGKIISLSDETRAALSKIESVEKIAMGKLLYQVTLDNDAVKFELGAAQLQDEAMLVLDEVVGKLIQDNKNVFIEIQGHTDSSGEEEYNNQLGMKRAEAVRRYLSQKGIPLHRMSTISFGETKPVADNSTVEGRKQNRRVVMLILE</sequence>
<evidence type="ECO:0000256" key="2">
    <source>
        <dbReference type="ARBA" id="ARBA00023136"/>
    </source>
</evidence>
<dbReference type="PANTHER" id="PTHR30329">
    <property type="entry name" value="STATOR ELEMENT OF FLAGELLAR MOTOR COMPLEX"/>
    <property type="match status" value="1"/>
</dbReference>
<dbReference type="PRINTS" id="PR01021">
    <property type="entry name" value="OMPADOMAIN"/>
</dbReference>
<feature type="domain" description="OmpA-like" evidence="6">
    <location>
        <begin position="92"/>
        <end position="208"/>
    </location>
</feature>
<dbReference type="PROSITE" id="PS51123">
    <property type="entry name" value="OMPA_2"/>
    <property type="match status" value="1"/>
</dbReference>
<keyword evidence="8" id="KW-1185">Reference proteome</keyword>
<name>A0ABV6YSJ9_UNCC1</name>
<dbReference type="InterPro" id="IPR006665">
    <property type="entry name" value="OmpA-like"/>
</dbReference>
<evidence type="ECO:0000256" key="4">
    <source>
        <dbReference type="PROSITE-ProRule" id="PRU00473"/>
    </source>
</evidence>
<feature type="chain" id="PRO_5045258425" evidence="5">
    <location>
        <begin position="24"/>
        <end position="208"/>
    </location>
</feature>
<dbReference type="Gene3D" id="3.30.1330.60">
    <property type="entry name" value="OmpA-like domain"/>
    <property type="match status" value="1"/>
</dbReference>
<reference evidence="7 8" key="1">
    <citation type="submission" date="2024-09" db="EMBL/GenBank/DDBJ databases">
        <title>Laminarin stimulates single cell rates of sulfate reduction while oxygen inhibits transcriptomic activity in coastal marine sediment.</title>
        <authorList>
            <person name="Lindsay M."/>
            <person name="Orcutt B."/>
            <person name="Emerson D."/>
            <person name="Stepanauskas R."/>
            <person name="D'Angelo T."/>
        </authorList>
    </citation>
    <scope>NUCLEOTIDE SEQUENCE [LARGE SCALE GENOMIC DNA]</scope>
    <source>
        <strain evidence="7">SAG AM-311-K15</strain>
    </source>
</reference>
<evidence type="ECO:0000259" key="6">
    <source>
        <dbReference type="PROSITE" id="PS51123"/>
    </source>
</evidence>
<feature type="signal peptide" evidence="5">
    <location>
        <begin position="1"/>
        <end position="23"/>
    </location>
</feature>
<comment type="caution">
    <text evidence="7">The sequence shown here is derived from an EMBL/GenBank/DDBJ whole genome shotgun (WGS) entry which is preliminary data.</text>
</comment>
<accession>A0ABV6YSJ9</accession>
<dbReference type="PANTHER" id="PTHR30329:SF21">
    <property type="entry name" value="LIPOPROTEIN YIAD-RELATED"/>
    <property type="match status" value="1"/>
</dbReference>
<comment type="subcellular location">
    <subcellularLocation>
        <location evidence="1">Cell outer membrane</location>
    </subcellularLocation>
</comment>
<organism evidence="7 8">
    <name type="scientific">candidate division CSSED10-310 bacterium</name>
    <dbReference type="NCBI Taxonomy" id="2855610"/>
    <lineage>
        <taxon>Bacteria</taxon>
        <taxon>Bacteria division CSSED10-310</taxon>
    </lineage>
</organism>
<evidence type="ECO:0000313" key="8">
    <source>
        <dbReference type="Proteomes" id="UP001594351"/>
    </source>
</evidence>
<keyword evidence="3" id="KW-0998">Cell outer membrane</keyword>
<dbReference type="InterPro" id="IPR036737">
    <property type="entry name" value="OmpA-like_sf"/>
</dbReference>
<dbReference type="SUPFAM" id="SSF103088">
    <property type="entry name" value="OmpA-like"/>
    <property type="match status" value="1"/>
</dbReference>
<evidence type="ECO:0000313" key="7">
    <source>
        <dbReference type="EMBL" id="MFC1849172.1"/>
    </source>
</evidence>
<dbReference type="EMBL" id="JBHPBY010000024">
    <property type="protein sequence ID" value="MFC1849172.1"/>
    <property type="molecule type" value="Genomic_DNA"/>
</dbReference>
<proteinExistence type="predicted"/>
<evidence type="ECO:0000256" key="1">
    <source>
        <dbReference type="ARBA" id="ARBA00004442"/>
    </source>
</evidence>
<protein>
    <submittedName>
        <fullName evidence="7">OmpA family protein</fullName>
    </submittedName>
</protein>
<gene>
    <name evidence="7" type="ORF">ACFL27_03085</name>
</gene>
<dbReference type="InterPro" id="IPR050330">
    <property type="entry name" value="Bact_OuterMem_StrucFunc"/>
</dbReference>
<dbReference type="CDD" id="cd07185">
    <property type="entry name" value="OmpA_C-like"/>
    <property type="match status" value="1"/>
</dbReference>
<keyword evidence="2 4" id="KW-0472">Membrane</keyword>
<dbReference type="Proteomes" id="UP001594351">
    <property type="component" value="Unassembled WGS sequence"/>
</dbReference>